<protein>
    <submittedName>
        <fullName evidence="1">Uncharacterized protein</fullName>
    </submittedName>
</protein>
<reference evidence="1" key="1">
    <citation type="submission" date="2024-12" db="EMBL/GenBank/DDBJ databases">
        <authorList>
            <person name="Wu N."/>
        </authorList>
    </citation>
    <scope>NUCLEOTIDE SEQUENCE</scope>
    <source>
        <strain evidence="1">P15</strain>
    </source>
</reference>
<gene>
    <name evidence="1" type="ORF">ACI1P1_14580</name>
</gene>
<dbReference type="Proteomes" id="UP001631969">
    <property type="component" value="Unassembled WGS sequence"/>
</dbReference>
<keyword evidence="2" id="KW-1185">Reference proteome</keyword>
<sequence>MKRCQFRAQMKTEADIKSFLEQNQPSLQERMTGNGVSRLSLFQWDSQLFVYYECPGEGPAADPHMLLPGAPEVLRVWPGGAEDRRWAPMADIFHYQAPVEELPWRTAQGSGTPYGRLARLEPDKIASYIFYHYQYQEEKPGDGCKYGIISLHEDLMFFYSEKPYLVEKAPYRGKLTTSNTPTDWGAVMDPHFVKWPDSRPWLDIPLVLHAEIEQGR</sequence>
<organism evidence="1 2">
    <name type="scientific">Paenibacillus mesotrionivorans</name>
    <dbReference type="NCBI Taxonomy" id="3160968"/>
    <lineage>
        <taxon>Bacteria</taxon>
        <taxon>Bacillati</taxon>
        <taxon>Bacillota</taxon>
        <taxon>Bacilli</taxon>
        <taxon>Bacillales</taxon>
        <taxon>Paenibacillaceae</taxon>
        <taxon>Paenibacillus</taxon>
    </lineage>
</organism>
<evidence type="ECO:0000313" key="1">
    <source>
        <dbReference type="EMBL" id="MFM9329516.1"/>
    </source>
</evidence>
<comment type="caution">
    <text evidence="1">The sequence shown here is derived from an EMBL/GenBank/DDBJ whole genome shotgun (WGS) entry which is preliminary data.</text>
</comment>
<proteinExistence type="predicted"/>
<accession>A0ACC7NZL7</accession>
<dbReference type="EMBL" id="JBJURJ010000008">
    <property type="protein sequence ID" value="MFM9329516.1"/>
    <property type="molecule type" value="Genomic_DNA"/>
</dbReference>
<name>A0ACC7NZL7_9BACL</name>
<evidence type="ECO:0000313" key="2">
    <source>
        <dbReference type="Proteomes" id="UP001631969"/>
    </source>
</evidence>